<proteinExistence type="predicted"/>
<gene>
    <name evidence="1" type="ORF">Q4521_09955</name>
</gene>
<evidence type="ECO:0000313" key="2">
    <source>
        <dbReference type="Proteomes" id="UP001169760"/>
    </source>
</evidence>
<organism evidence="1 2">
    <name type="scientific">Saccharophagus degradans</name>
    <dbReference type="NCBI Taxonomy" id="86304"/>
    <lineage>
        <taxon>Bacteria</taxon>
        <taxon>Pseudomonadati</taxon>
        <taxon>Pseudomonadota</taxon>
        <taxon>Gammaproteobacteria</taxon>
        <taxon>Cellvibrionales</taxon>
        <taxon>Cellvibrionaceae</taxon>
        <taxon>Saccharophagus</taxon>
    </lineage>
</organism>
<sequence length="76" mass="8898">MEKLDSTLAMWWSNYKEKFGITTQVRIELNIKYDCTEPPTNREKLALFNLASTCCIVIDDKTYTASSTNALWWQKE</sequence>
<dbReference type="AlphaFoldDB" id="A0AAW7X5X9"/>
<comment type="caution">
    <text evidence="1">The sequence shown here is derived from an EMBL/GenBank/DDBJ whole genome shotgun (WGS) entry which is preliminary data.</text>
</comment>
<accession>A0AAW7X5X9</accession>
<name>A0AAW7X5X9_9GAMM</name>
<dbReference type="RefSeq" id="WP_303492690.1">
    <property type="nucleotide sequence ID" value="NZ_JAUOPB010000006.1"/>
</dbReference>
<dbReference type="Proteomes" id="UP001169760">
    <property type="component" value="Unassembled WGS sequence"/>
</dbReference>
<evidence type="ECO:0000313" key="1">
    <source>
        <dbReference type="EMBL" id="MDO6422799.1"/>
    </source>
</evidence>
<reference evidence="1" key="1">
    <citation type="submission" date="2023-07" db="EMBL/GenBank/DDBJ databases">
        <title>Genome content predicts the carbon catabolic preferences of heterotrophic bacteria.</title>
        <authorList>
            <person name="Gralka M."/>
        </authorList>
    </citation>
    <scope>NUCLEOTIDE SEQUENCE</scope>
    <source>
        <strain evidence="1">I3M17_2</strain>
    </source>
</reference>
<protein>
    <submittedName>
        <fullName evidence="1">Uncharacterized protein</fullName>
    </submittedName>
</protein>
<dbReference type="EMBL" id="JAUOPB010000006">
    <property type="protein sequence ID" value="MDO6422799.1"/>
    <property type="molecule type" value="Genomic_DNA"/>
</dbReference>